<dbReference type="Pfam" id="PF08572">
    <property type="entry name" value="PRP3"/>
    <property type="match status" value="1"/>
</dbReference>
<name>A0A8S1IM93_9CHLO</name>
<evidence type="ECO:0000256" key="1">
    <source>
        <dbReference type="ARBA" id="ARBA00004123"/>
    </source>
</evidence>
<evidence type="ECO:0000313" key="8">
    <source>
        <dbReference type="EMBL" id="CAD7695809.1"/>
    </source>
</evidence>
<keyword evidence="3" id="KW-0508">mRNA splicing</keyword>
<feature type="region of interest" description="Disordered" evidence="5">
    <location>
        <begin position="271"/>
        <end position="294"/>
    </location>
</feature>
<dbReference type="EMBL" id="CAJHUC010000391">
    <property type="protein sequence ID" value="CAD7695809.1"/>
    <property type="molecule type" value="Genomic_DNA"/>
</dbReference>
<feature type="compositionally biased region" description="Acidic residues" evidence="5">
    <location>
        <begin position="181"/>
        <end position="202"/>
    </location>
</feature>
<feature type="region of interest" description="Disordered" evidence="5">
    <location>
        <begin position="179"/>
        <end position="202"/>
    </location>
</feature>
<evidence type="ECO:0000259" key="7">
    <source>
        <dbReference type="Pfam" id="PF08572"/>
    </source>
</evidence>
<dbReference type="PANTHER" id="PTHR14212:SF0">
    <property type="entry name" value="U4_U6 SMALL NUCLEAR RIBONUCLEOPROTEIN PRP3"/>
    <property type="match status" value="1"/>
</dbReference>
<evidence type="ECO:0000256" key="5">
    <source>
        <dbReference type="SAM" id="MobiDB-lite"/>
    </source>
</evidence>
<dbReference type="CDD" id="cd24162">
    <property type="entry name" value="Prp3_C"/>
    <property type="match status" value="1"/>
</dbReference>
<feature type="domain" description="Small nuclear ribonucleoprotein Prp3 C-terminal" evidence="6">
    <location>
        <begin position="368"/>
        <end position="497"/>
    </location>
</feature>
<dbReference type="GO" id="GO:0000398">
    <property type="term" value="P:mRNA splicing, via spliceosome"/>
    <property type="evidence" value="ECO:0007669"/>
    <property type="project" value="InterPro"/>
</dbReference>
<dbReference type="AlphaFoldDB" id="A0A8S1IM93"/>
<feature type="compositionally biased region" description="Basic and acidic residues" evidence="5">
    <location>
        <begin position="1"/>
        <end position="18"/>
    </location>
</feature>
<dbReference type="InterPro" id="IPR013881">
    <property type="entry name" value="Pre-mRNA_splic_Prp3_dom"/>
</dbReference>
<dbReference type="Proteomes" id="UP000708148">
    <property type="component" value="Unassembled WGS sequence"/>
</dbReference>
<keyword evidence="4" id="KW-0539">Nucleus</keyword>
<dbReference type="InterPro" id="IPR010541">
    <property type="entry name" value="Prp3_C"/>
</dbReference>
<evidence type="ECO:0000259" key="6">
    <source>
        <dbReference type="Pfam" id="PF06544"/>
    </source>
</evidence>
<gene>
    <name evidence="8" type="ORF">OSTQU699_LOCUS1170</name>
</gene>
<keyword evidence="2" id="KW-0507">mRNA processing</keyword>
<feature type="domain" description="Pre-mRNA-splicing factor 3" evidence="7">
    <location>
        <begin position="100"/>
        <end position="345"/>
    </location>
</feature>
<dbReference type="Pfam" id="PF06544">
    <property type="entry name" value="Prp3_C"/>
    <property type="match status" value="1"/>
</dbReference>
<comment type="subcellular location">
    <subcellularLocation>
        <location evidence="1">Nucleus</location>
    </subcellularLocation>
</comment>
<dbReference type="PANTHER" id="PTHR14212">
    <property type="entry name" value="U4/U6-ASSOCIATED RNA SPLICING FACTOR-RELATED"/>
    <property type="match status" value="1"/>
</dbReference>
<evidence type="ECO:0000313" key="9">
    <source>
        <dbReference type="Proteomes" id="UP000708148"/>
    </source>
</evidence>
<organism evidence="8 9">
    <name type="scientific">Ostreobium quekettii</name>
    <dbReference type="NCBI Taxonomy" id="121088"/>
    <lineage>
        <taxon>Eukaryota</taxon>
        <taxon>Viridiplantae</taxon>
        <taxon>Chlorophyta</taxon>
        <taxon>core chlorophytes</taxon>
        <taxon>Ulvophyceae</taxon>
        <taxon>TCBD clade</taxon>
        <taxon>Bryopsidales</taxon>
        <taxon>Ostreobineae</taxon>
        <taxon>Ostreobiaceae</taxon>
        <taxon>Ostreobium</taxon>
    </lineage>
</organism>
<sequence length="512" mass="57581">MPEKRAADGAGDRADSKRPRVGGVPKVAADVVERAKRLLQAANKLKNDPKLQALKAGAQGVAGPARAEALPAQPVFAVVGPPARPQAAPVQAAASDGAQRFFDPHIGLSGLKKALVKKRKALWFVEEGKFQKDAELGRLKVKYGEETARKISQGRVRGLKGVDPEDIKRFLDVVNRREVEEEKGEEEAAEDEVMDEEQEEAVEEDVPDVEWWDRLILANGSYEEDLGDDAVSLRENKVTLYVEHPVPLDPPAELPPPAPQPLKLTQREMRKLRTQRRQQREREKQELVRQGLLEPPKPKIKISNMMRVLSEQAAADPTKIEKEVRKQMEERAQAHEDRNLARKLTPSEKNKKKLKKMFDDNGVDVQVCVFKVLDLSNPRNRFKVEVNAVQNRLTGCCVIGDAFALVIVEGCRKSIRRYRKLMLERVQWDKAEDAEVLGEADLEVQESEARGTGCFLLFDGFIKERNFEQFKVEQFKSGLAAKKYLNEMKVGHYWDIALSVKGGELVNPDVAV</sequence>
<keyword evidence="9" id="KW-1185">Reference proteome</keyword>
<comment type="caution">
    <text evidence="8">The sequence shown here is derived from an EMBL/GenBank/DDBJ whole genome shotgun (WGS) entry which is preliminary data.</text>
</comment>
<evidence type="ECO:0000256" key="4">
    <source>
        <dbReference type="ARBA" id="ARBA00023242"/>
    </source>
</evidence>
<proteinExistence type="predicted"/>
<protein>
    <submittedName>
        <fullName evidence="8">Uncharacterized protein</fullName>
    </submittedName>
</protein>
<dbReference type="GO" id="GO:0046540">
    <property type="term" value="C:U4/U6 x U5 tri-snRNP complex"/>
    <property type="evidence" value="ECO:0007669"/>
    <property type="project" value="InterPro"/>
</dbReference>
<accession>A0A8S1IM93</accession>
<feature type="region of interest" description="Disordered" evidence="5">
    <location>
        <begin position="1"/>
        <end position="24"/>
    </location>
</feature>
<evidence type="ECO:0000256" key="2">
    <source>
        <dbReference type="ARBA" id="ARBA00022664"/>
    </source>
</evidence>
<reference evidence="8" key="1">
    <citation type="submission" date="2020-12" db="EMBL/GenBank/DDBJ databases">
        <authorList>
            <person name="Iha C."/>
        </authorList>
    </citation>
    <scope>NUCLEOTIDE SEQUENCE</scope>
</reference>
<feature type="compositionally biased region" description="Basic and acidic residues" evidence="5">
    <location>
        <begin position="278"/>
        <end position="287"/>
    </location>
</feature>
<evidence type="ECO:0000256" key="3">
    <source>
        <dbReference type="ARBA" id="ARBA00023187"/>
    </source>
</evidence>
<dbReference type="OrthoDB" id="10264544at2759"/>
<dbReference type="InterPro" id="IPR027104">
    <property type="entry name" value="Prp3"/>
</dbReference>